<evidence type="ECO:0000313" key="3">
    <source>
        <dbReference type="Proteomes" id="UP000324639"/>
    </source>
</evidence>
<accession>A0A9X9MP31</accession>
<dbReference type="AlphaFoldDB" id="A0A9X9MP31"/>
<dbReference type="EMBL" id="LR026993">
    <property type="protein sequence ID" value="VDB94751.1"/>
    <property type="molecule type" value="Genomic_DNA"/>
</dbReference>
<organism evidence="2 3">
    <name type="scientific">Blumeria graminis f. sp. tritici</name>
    <dbReference type="NCBI Taxonomy" id="62690"/>
    <lineage>
        <taxon>Eukaryota</taxon>
        <taxon>Fungi</taxon>
        <taxon>Dikarya</taxon>
        <taxon>Ascomycota</taxon>
        <taxon>Pezizomycotina</taxon>
        <taxon>Leotiomycetes</taxon>
        <taxon>Erysiphales</taxon>
        <taxon>Erysiphaceae</taxon>
        <taxon>Blumeria</taxon>
    </lineage>
</organism>
<keyword evidence="1" id="KW-0812">Transmembrane</keyword>
<keyword evidence="3" id="KW-1185">Reference proteome</keyword>
<proteinExistence type="predicted"/>
<feature type="transmembrane region" description="Helical" evidence="1">
    <location>
        <begin position="36"/>
        <end position="56"/>
    </location>
</feature>
<name>A0A9X9MP31_BLUGR</name>
<protein>
    <submittedName>
        <fullName evidence="2">Bgt-51892</fullName>
    </submittedName>
</protein>
<reference evidence="2 3" key="1">
    <citation type="submission" date="2018-08" db="EMBL/GenBank/DDBJ databases">
        <authorList>
            <person name="Muller C M."/>
        </authorList>
    </citation>
    <scope>NUCLEOTIDE SEQUENCE [LARGE SCALE GENOMIC DNA]</scope>
</reference>
<evidence type="ECO:0000313" key="2">
    <source>
        <dbReference type="EMBL" id="VDB94751.1"/>
    </source>
</evidence>
<keyword evidence="1" id="KW-1133">Transmembrane helix</keyword>
<evidence type="ECO:0000256" key="1">
    <source>
        <dbReference type="SAM" id="Phobius"/>
    </source>
</evidence>
<dbReference type="Proteomes" id="UP000324639">
    <property type="component" value="Chromosome Bgt_-10"/>
</dbReference>
<keyword evidence="1" id="KW-0472">Membrane</keyword>
<sequence length="57" mass="6984">MVSLYQQYALLVYPFRRFVYQSVPCDSSLTSSQAPLNFISILLWYFCHQLFFYFFFF</sequence>
<gene>
    <name evidence="2" type="ORF">BGT96224V316_LOCUS7877</name>
</gene>